<accession>A0A3V3SAK4</accession>
<gene>
    <name evidence="2" type="ORF">AIE18_23775</name>
</gene>
<sequence>MLEFLESAFFWGMAFLLFLATLLFRLFFPTCLCFFWLLLATILFIVSDHQYYAGRDFPEARSTTVRGIIADYDYHRYYTRNRISDKYYEGAVYYYDANGNKYSIELPSTSRGSYRFSSDAIVVYDIDNPEKARIVSLDGKTQYIYTQTGEGVGLWAKLCLFLALIALFEIYWREAGKLDEKNHKLHKGKVIKRKKAAKHKKF</sequence>
<keyword evidence="1" id="KW-0472">Membrane</keyword>
<protein>
    <recommendedName>
        <fullName evidence="3">DUF3592 domain-containing protein</fullName>
    </recommendedName>
</protein>
<evidence type="ECO:0008006" key="3">
    <source>
        <dbReference type="Google" id="ProtNLM"/>
    </source>
</evidence>
<comment type="caution">
    <text evidence="2">The sequence shown here is derived from an EMBL/GenBank/DDBJ whole genome shotgun (WGS) entry which is preliminary data.</text>
</comment>
<reference evidence="2" key="1">
    <citation type="submission" date="2018-07" db="EMBL/GenBank/DDBJ databases">
        <authorList>
            <consortium name="GenomeTrakr network: Whole genome sequencing for foodborne pathogen traceback"/>
        </authorList>
    </citation>
    <scope>NUCLEOTIDE SEQUENCE</scope>
    <source>
        <strain evidence="2">FDA00003717</strain>
    </source>
</reference>
<evidence type="ECO:0000256" key="1">
    <source>
        <dbReference type="SAM" id="Phobius"/>
    </source>
</evidence>
<feature type="transmembrane region" description="Helical" evidence="1">
    <location>
        <begin position="154"/>
        <end position="172"/>
    </location>
</feature>
<dbReference type="RefSeq" id="WP_079821441.1">
    <property type="nucleotide sequence ID" value="NZ_JBJIBN010000013.1"/>
</dbReference>
<organism evidence="2">
    <name type="scientific">Salmonella enterica I</name>
    <dbReference type="NCBI Taxonomy" id="59201"/>
    <lineage>
        <taxon>Bacteria</taxon>
        <taxon>Pseudomonadati</taxon>
        <taxon>Pseudomonadota</taxon>
        <taxon>Gammaproteobacteria</taxon>
        <taxon>Enterobacterales</taxon>
        <taxon>Enterobacteriaceae</taxon>
        <taxon>Salmonella</taxon>
    </lineage>
</organism>
<proteinExistence type="predicted"/>
<name>A0A3V3SAK4_SALET</name>
<keyword evidence="1" id="KW-0812">Transmembrane</keyword>
<feature type="transmembrane region" description="Helical" evidence="1">
    <location>
        <begin position="34"/>
        <end position="52"/>
    </location>
</feature>
<dbReference type="AlphaFoldDB" id="A0A3V3SAK4"/>
<dbReference type="EMBL" id="AAIUQW010000012">
    <property type="protein sequence ID" value="ECI2787981.1"/>
    <property type="molecule type" value="Genomic_DNA"/>
</dbReference>
<evidence type="ECO:0000313" key="2">
    <source>
        <dbReference type="EMBL" id="ECI2787981.1"/>
    </source>
</evidence>
<feature type="transmembrane region" description="Helical" evidence="1">
    <location>
        <begin position="7"/>
        <end position="28"/>
    </location>
</feature>
<keyword evidence="1" id="KW-1133">Transmembrane helix</keyword>